<dbReference type="GO" id="GO:0016787">
    <property type="term" value="F:hydrolase activity"/>
    <property type="evidence" value="ECO:0007669"/>
    <property type="project" value="UniProtKB-KW"/>
</dbReference>
<dbReference type="Gene3D" id="3.30.379.10">
    <property type="entry name" value="Chitobiase/beta-hexosaminidase domain 2-like"/>
    <property type="match status" value="1"/>
</dbReference>
<evidence type="ECO:0000313" key="3">
    <source>
        <dbReference type="Proteomes" id="UP001420932"/>
    </source>
</evidence>
<dbReference type="EMBL" id="JBBNAF010000009">
    <property type="protein sequence ID" value="KAK9113750.1"/>
    <property type="molecule type" value="Genomic_DNA"/>
</dbReference>
<dbReference type="SUPFAM" id="SSF55545">
    <property type="entry name" value="beta-N-acetylhexosaminidase-like domain"/>
    <property type="match status" value="1"/>
</dbReference>
<dbReference type="AlphaFoldDB" id="A0AAP0IEE2"/>
<organism evidence="2 3">
    <name type="scientific">Stephania yunnanensis</name>
    <dbReference type="NCBI Taxonomy" id="152371"/>
    <lineage>
        <taxon>Eukaryota</taxon>
        <taxon>Viridiplantae</taxon>
        <taxon>Streptophyta</taxon>
        <taxon>Embryophyta</taxon>
        <taxon>Tracheophyta</taxon>
        <taxon>Spermatophyta</taxon>
        <taxon>Magnoliopsida</taxon>
        <taxon>Ranunculales</taxon>
        <taxon>Menispermaceae</taxon>
        <taxon>Menispermoideae</taxon>
        <taxon>Cissampelideae</taxon>
        <taxon>Stephania</taxon>
    </lineage>
</organism>
<reference evidence="2 3" key="1">
    <citation type="submission" date="2024-01" db="EMBL/GenBank/DDBJ databases">
        <title>Genome assemblies of Stephania.</title>
        <authorList>
            <person name="Yang L."/>
        </authorList>
    </citation>
    <scope>NUCLEOTIDE SEQUENCE [LARGE SCALE GENOMIC DNA]</scope>
    <source>
        <strain evidence="2">YNDBR</strain>
        <tissue evidence="2">Leaf</tissue>
    </source>
</reference>
<dbReference type="PANTHER" id="PTHR11289:SF0">
    <property type="entry name" value="BREAST CANCER TYPE 2 SUSCEPTIBILITY PROTEIN"/>
    <property type="match status" value="1"/>
</dbReference>
<dbReference type="InterPro" id="IPR029018">
    <property type="entry name" value="Hex-like_dom2"/>
</dbReference>
<accession>A0AAP0IEE2</accession>
<dbReference type="GO" id="GO:0006355">
    <property type="term" value="P:regulation of DNA-templated transcription"/>
    <property type="evidence" value="ECO:0007669"/>
    <property type="project" value="TreeGrafter"/>
</dbReference>
<dbReference type="SUPFAM" id="SSF50249">
    <property type="entry name" value="Nucleic acid-binding proteins"/>
    <property type="match status" value="1"/>
</dbReference>
<evidence type="ECO:0000313" key="2">
    <source>
        <dbReference type="EMBL" id="KAK9113750.1"/>
    </source>
</evidence>
<keyword evidence="1" id="KW-0378">Hydrolase</keyword>
<dbReference type="GO" id="GO:0000724">
    <property type="term" value="P:double-strand break repair via homologous recombination"/>
    <property type="evidence" value="ECO:0007669"/>
    <property type="project" value="InterPro"/>
</dbReference>
<protein>
    <submittedName>
        <fullName evidence="2">Uncharacterized protein</fullName>
    </submittedName>
</protein>
<dbReference type="InterPro" id="IPR015525">
    <property type="entry name" value="BRCA2"/>
</dbReference>
<dbReference type="InterPro" id="IPR012340">
    <property type="entry name" value="NA-bd_OB-fold"/>
</dbReference>
<dbReference type="PANTHER" id="PTHR11289">
    <property type="entry name" value="BREAST CANCER TYPE 2 SUSCEPTIBILITY PROTEIN BRCA2"/>
    <property type="match status" value="1"/>
</dbReference>
<gene>
    <name evidence="2" type="ORF">Syun_020547</name>
</gene>
<keyword evidence="3" id="KW-1185">Reference proteome</keyword>
<proteinExistence type="predicted"/>
<sequence length="374" mass="42316">MPKSVKHGKQSLLLSKDLVLDTEGSKYSDSSSIPKDGFSRLLDLIQVSHNVDENSTYYDHSQLLKRLHVVIFSPDDKLQFGIDESYKLTVPSTGNPICAHLELSLYEDAKKSNVTCHHFYIPLKKSPVLDAAFREGAVIIDHWFIGCSGTYVVYEGLHIHRYFGRTNDLVTIPFTYKQEDLLQHGNPYLPRNCDFDEKRVTIEESSNALLAISFWFPIIENEPFLPMNYALEGSTVGFCNLIKRARDQLNHLWVAEATDNSTYSLLNDLPTSSHLNEAAGAANRWAKISSLAIKKLKEKVLFIIGDRGSCVWNPVSQVVHWQVSHGYCYLRHESVRVGRQGSRPKHEVCGYFIVARARSGRQVSRPRSGSMDIS</sequence>
<comment type="caution">
    <text evidence="2">The sequence shown here is derived from an EMBL/GenBank/DDBJ whole genome shotgun (WGS) entry which is preliminary data.</text>
</comment>
<evidence type="ECO:0000256" key="1">
    <source>
        <dbReference type="ARBA" id="ARBA00022801"/>
    </source>
</evidence>
<dbReference type="Proteomes" id="UP001420932">
    <property type="component" value="Unassembled WGS sequence"/>
</dbReference>
<name>A0AAP0IEE2_9MAGN</name>